<gene>
    <name evidence="2" type="ORF">CBF29_01230</name>
</gene>
<dbReference type="Gene3D" id="3.40.630.30">
    <property type="match status" value="1"/>
</dbReference>
<dbReference type="CDD" id="cd04301">
    <property type="entry name" value="NAT_SF"/>
    <property type="match status" value="1"/>
</dbReference>
<keyword evidence="2" id="KW-0808">Transferase</keyword>
<keyword evidence="3" id="KW-1185">Reference proteome</keyword>
<sequence>MEIFFRKMNTVEEVNDFWQKKRHYEREDIFPNLEEKDDELQEIIAWFQSEEYYEIIMDLHQHAQAGGQTLSFVFMFDEQNNYLGFTMYKIYTEEDGKAFILDFCIEKDYRNKGIGSIVVRELEKFLKREGASYIALNTSNKKNLNFWEKNGFSKFATDEFGKMVYTKKILIDGN</sequence>
<dbReference type="RefSeq" id="WP_126806429.1">
    <property type="nucleotide sequence ID" value="NZ_NGKA01000001.1"/>
</dbReference>
<comment type="caution">
    <text evidence="2">The sequence shown here is derived from an EMBL/GenBank/DDBJ whole genome shotgun (WGS) entry which is preliminary data.</text>
</comment>
<protein>
    <submittedName>
        <fullName evidence="2">GNAT family N-acetyltransferase</fullName>
    </submittedName>
</protein>
<accession>A0A430B604</accession>
<dbReference type="EMBL" id="NGKA01000001">
    <property type="protein sequence ID" value="RSU15724.1"/>
    <property type="molecule type" value="Genomic_DNA"/>
</dbReference>
<dbReference type="OrthoDB" id="9782266at2"/>
<proteinExistence type="predicted"/>
<organism evidence="2 3">
    <name type="scientific">Vagococcus elongatus</name>
    <dbReference type="NCBI Taxonomy" id="180344"/>
    <lineage>
        <taxon>Bacteria</taxon>
        <taxon>Bacillati</taxon>
        <taxon>Bacillota</taxon>
        <taxon>Bacilli</taxon>
        <taxon>Lactobacillales</taxon>
        <taxon>Enterococcaceae</taxon>
        <taxon>Vagococcus</taxon>
    </lineage>
</organism>
<evidence type="ECO:0000313" key="3">
    <source>
        <dbReference type="Proteomes" id="UP000287605"/>
    </source>
</evidence>
<dbReference type="Pfam" id="PF00583">
    <property type="entry name" value="Acetyltransf_1"/>
    <property type="match status" value="1"/>
</dbReference>
<dbReference type="PROSITE" id="PS51186">
    <property type="entry name" value="GNAT"/>
    <property type="match status" value="1"/>
</dbReference>
<evidence type="ECO:0000259" key="1">
    <source>
        <dbReference type="PROSITE" id="PS51186"/>
    </source>
</evidence>
<feature type="domain" description="N-acetyltransferase" evidence="1">
    <location>
        <begin position="28"/>
        <end position="172"/>
    </location>
</feature>
<dbReference type="GO" id="GO:0016747">
    <property type="term" value="F:acyltransferase activity, transferring groups other than amino-acyl groups"/>
    <property type="evidence" value="ECO:0007669"/>
    <property type="project" value="InterPro"/>
</dbReference>
<dbReference type="AlphaFoldDB" id="A0A430B604"/>
<dbReference type="InterPro" id="IPR000182">
    <property type="entry name" value="GNAT_dom"/>
</dbReference>
<name>A0A430B604_9ENTE</name>
<dbReference type="PANTHER" id="PTHR43072">
    <property type="entry name" value="N-ACETYLTRANSFERASE"/>
    <property type="match status" value="1"/>
</dbReference>
<dbReference type="Proteomes" id="UP000287605">
    <property type="component" value="Unassembled WGS sequence"/>
</dbReference>
<reference evidence="2 3" key="1">
    <citation type="submission" date="2017-05" db="EMBL/GenBank/DDBJ databases">
        <title>Vagococcus spp. assemblies.</title>
        <authorList>
            <person name="Gulvik C.A."/>
        </authorList>
    </citation>
    <scope>NUCLEOTIDE SEQUENCE [LARGE SCALE GENOMIC DNA]</scope>
    <source>
        <strain evidence="2 3">CCUG 51432</strain>
    </source>
</reference>
<dbReference type="InterPro" id="IPR016181">
    <property type="entry name" value="Acyl_CoA_acyltransferase"/>
</dbReference>
<evidence type="ECO:0000313" key="2">
    <source>
        <dbReference type="EMBL" id="RSU15724.1"/>
    </source>
</evidence>
<dbReference type="SUPFAM" id="SSF55729">
    <property type="entry name" value="Acyl-CoA N-acyltransferases (Nat)"/>
    <property type="match status" value="1"/>
</dbReference>